<dbReference type="UniPathway" id="UPA00053">
    <property type="reaction ID" value="UER00088"/>
</dbReference>
<dbReference type="PANTHER" id="PTHR21087">
    <property type="entry name" value="SHIKIMATE KINASE"/>
    <property type="match status" value="1"/>
</dbReference>
<evidence type="ECO:0000256" key="5">
    <source>
        <dbReference type="ARBA" id="ARBA00022679"/>
    </source>
</evidence>
<dbReference type="OrthoDB" id="9800332at2"/>
<evidence type="ECO:0000256" key="4">
    <source>
        <dbReference type="ARBA" id="ARBA00022605"/>
    </source>
</evidence>
<keyword evidence="7 11" id="KW-0418">Kinase</keyword>
<dbReference type="InterPro" id="IPR000623">
    <property type="entry name" value="Shikimate_kinase/TSH1"/>
</dbReference>
<keyword evidence="8 11" id="KW-0067">ATP-binding</keyword>
<dbReference type="CDD" id="cd00464">
    <property type="entry name" value="SK"/>
    <property type="match status" value="1"/>
</dbReference>
<sequence>MKIVLTGFMGTGKTVVGRHLAERLALPFIDLDDAIEAAASMAIPEIFASEGESGFRRRERELIASMANRGSCVVATGGGAVLDPENVRNLRTGAFLVCLVAEPAVILQRLGTDVRRPLLQSSDRLARIRELLEQRGPAYAQADLSIETSGADVEEIVDRIIQQLRLQAGLSPSPSPLIRGR</sequence>
<dbReference type="InterPro" id="IPR031322">
    <property type="entry name" value="Shikimate/glucono_kinase"/>
</dbReference>
<feature type="binding site" evidence="11">
    <location>
        <position position="78"/>
    </location>
    <ligand>
        <name>substrate</name>
    </ligand>
</feature>
<dbReference type="HAMAP" id="MF_00109">
    <property type="entry name" value="Shikimate_kinase"/>
    <property type="match status" value="1"/>
</dbReference>
<comment type="caution">
    <text evidence="12">The sequence shown here is derived from an EMBL/GenBank/DDBJ whole genome shotgun (WGS) entry which is preliminary data.</text>
</comment>
<dbReference type="AlphaFoldDB" id="A0A2T4TWE8"/>
<keyword evidence="11" id="KW-0460">Magnesium</keyword>
<comment type="subcellular location">
    <subcellularLocation>
        <location evidence="11">Cytoplasm</location>
    </subcellularLocation>
</comment>
<dbReference type="Proteomes" id="UP000241436">
    <property type="component" value="Unassembled WGS sequence"/>
</dbReference>
<comment type="subunit">
    <text evidence="11">Monomer.</text>
</comment>
<keyword evidence="11" id="KW-0963">Cytoplasm</keyword>
<dbReference type="GO" id="GO:0008652">
    <property type="term" value="P:amino acid biosynthetic process"/>
    <property type="evidence" value="ECO:0007669"/>
    <property type="project" value="UniProtKB-KW"/>
</dbReference>
<proteinExistence type="inferred from homology"/>
<feature type="binding site" evidence="11">
    <location>
        <position position="116"/>
    </location>
    <ligand>
        <name>ATP</name>
        <dbReference type="ChEBI" id="CHEBI:30616"/>
    </ligand>
</feature>
<evidence type="ECO:0000256" key="8">
    <source>
        <dbReference type="ARBA" id="ARBA00022840"/>
    </source>
</evidence>
<evidence type="ECO:0000313" key="12">
    <source>
        <dbReference type="EMBL" id="PTL35440.1"/>
    </source>
</evidence>
<dbReference type="Pfam" id="PF01202">
    <property type="entry name" value="SKI"/>
    <property type="match status" value="1"/>
</dbReference>
<feature type="binding site" evidence="11">
    <location>
        <position position="56"/>
    </location>
    <ligand>
        <name>substrate</name>
    </ligand>
</feature>
<dbReference type="RefSeq" id="WP_107562892.1">
    <property type="nucleotide sequence ID" value="NZ_NVQC01000023.1"/>
</dbReference>
<evidence type="ECO:0000256" key="9">
    <source>
        <dbReference type="ARBA" id="ARBA00023141"/>
    </source>
</evidence>
<dbReference type="GO" id="GO:0000287">
    <property type="term" value="F:magnesium ion binding"/>
    <property type="evidence" value="ECO:0007669"/>
    <property type="project" value="UniProtKB-UniRule"/>
</dbReference>
<keyword evidence="9 11" id="KW-0057">Aromatic amino acid biosynthesis</keyword>
<dbReference type="GO" id="GO:0005829">
    <property type="term" value="C:cytosol"/>
    <property type="evidence" value="ECO:0007669"/>
    <property type="project" value="TreeGrafter"/>
</dbReference>
<evidence type="ECO:0000256" key="6">
    <source>
        <dbReference type="ARBA" id="ARBA00022741"/>
    </source>
</evidence>
<dbReference type="SUPFAM" id="SSF52540">
    <property type="entry name" value="P-loop containing nucleoside triphosphate hydrolases"/>
    <property type="match status" value="1"/>
</dbReference>
<dbReference type="GO" id="GO:0005524">
    <property type="term" value="F:ATP binding"/>
    <property type="evidence" value="ECO:0007669"/>
    <property type="project" value="UniProtKB-UniRule"/>
</dbReference>
<comment type="cofactor">
    <cofactor evidence="11">
        <name>Mg(2+)</name>
        <dbReference type="ChEBI" id="CHEBI:18420"/>
    </cofactor>
    <text evidence="11">Binds 1 Mg(2+) ion per subunit.</text>
</comment>
<dbReference type="GO" id="GO:0009423">
    <property type="term" value="P:chorismate biosynthetic process"/>
    <property type="evidence" value="ECO:0007669"/>
    <property type="project" value="UniProtKB-UniRule"/>
</dbReference>
<comment type="pathway">
    <text evidence="1 11">Metabolic intermediate biosynthesis; chorismate biosynthesis; chorismate from D-erythrose 4-phosphate and phosphoenolpyruvate: step 5/7.</text>
</comment>
<reference evidence="13" key="2">
    <citation type="journal article" date="2018" name="Environ. Microbiol.">
        <title>Bloom of a denitrifying methanotroph, 'Candidatus Methylomirabilis limnetica', in a deep stratified lake.</title>
        <authorList>
            <person name="Graf J.S."/>
            <person name="Mayr M.J."/>
            <person name="Marchant H.K."/>
            <person name="Tienken D."/>
            <person name="Hach P.F."/>
            <person name="Brand A."/>
            <person name="Schubert C.J."/>
            <person name="Kuypers M.M."/>
            <person name="Milucka J."/>
        </authorList>
    </citation>
    <scope>NUCLEOTIDE SEQUENCE [LARGE SCALE GENOMIC DNA]</scope>
    <source>
        <strain evidence="13">Zug</strain>
    </source>
</reference>
<keyword evidence="13" id="KW-1185">Reference proteome</keyword>
<evidence type="ECO:0000313" key="13">
    <source>
        <dbReference type="Proteomes" id="UP000241436"/>
    </source>
</evidence>
<accession>A0A2T4TWE8</accession>
<dbReference type="InterPro" id="IPR023000">
    <property type="entry name" value="Shikimate_kinase_CS"/>
</dbReference>
<feature type="binding site" evidence="11">
    <location>
        <begin position="10"/>
        <end position="15"/>
    </location>
    <ligand>
        <name>ATP</name>
        <dbReference type="ChEBI" id="CHEBI:30616"/>
    </ligand>
</feature>
<feature type="binding site" evidence="11">
    <location>
        <position position="135"/>
    </location>
    <ligand>
        <name>substrate</name>
    </ligand>
</feature>
<comment type="catalytic activity">
    <reaction evidence="10 11">
        <text>shikimate + ATP = 3-phosphoshikimate + ADP + H(+)</text>
        <dbReference type="Rhea" id="RHEA:13121"/>
        <dbReference type="ChEBI" id="CHEBI:15378"/>
        <dbReference type="ChEBI" id="CHEBI:30616"/>
        <dbReference type="ChEBI" id="CHEBI:36208"/>
        <dbReference type="ChEBI" id="CHEBI:145989"/>
        <dbReference type="ChEBI" id="CHEBI:456216"/>
        <dbReference type="EC" id="2.7.1.71"/>
    </reaction>
</comment>
<name>A0A2T4TWE8_9BACT</name>
<keyword evidence="6 11" id="KW-0547">Nucleotide-binding</keyword>
<organism evidence="12 13">
    <name type="scientific">Candidatus Methylomirabilis limnetica</name>
    <dbReference type="NCBI Taxonomy" id="2033718"/>
    <lineage>
        <taxon>Bacteria</taxon>
        <taxon>Candidatus Methylomirabilota</taxon>
        <taxon>Candidatus Methylomirabilia</taxon>
        <taxon>Candidatus Methylomirabilales</taxon>
        <taxon>Candidatus Methylomirabilaceae</taxon>
        <taxon>Candidatus Methylomirabilis</taxon>
    </lineage>
</organism>
<dbReference type="PROSITE" id="PS01128">
    <property type="entry name" value="SHIKIMATE_KINASE"/>
    <property type="match status" value="1"/>
</dbReference>
<dbReference type="Gene3D" id="3.40.50.300">
    <property type="entry name" value="P-loop containing nucleotide triphosphate hydrolases"/>
    <property type="match status" value="1"/>
</dbReference>
<dbReference type="PRINTS" id="PR01100">
    <property type="entry name" value="SHIKIMTKNASE"/>
</dbReference>
<dbReference type="GO" id="GO:0009073">
    <property type="term" value="P:aromatic amino acid family biosynthetic process"/>
    <property type="evidence" value="ECO:0007669"/>
    <property type="project" value="UniProtKB-KW"/>
</dbReference>
<dbReference type="EMBL" id="NVQC01000023">
    <property type="protein sequence ID" value="PTL35440.1"/>
    <property type="molecule type" value="Genomic_DNA"/>
</dbReference>
<comment type="caution">
    <text evidence="11">Lacks conserved residue(s) required for the propagation of feature annotation.</text>
</comment>
<keyword evidence="4 11" id="KW-0028">Amino-acid biosynthesis</keyword>
<reference evidence="12 13" key="1">
    <citation type="submission" date="2017-09" db="EMBL/GenBank/DDBJ databases">
        <title>Bloom of a denitrifying methanotroph, Candidatus Methylomirabilis limnetica, in a deep stratified lake.</title>
        <authorList>
            <person name="Graf J.S."/>
            <person name="Marchant H.K."/>
            <person name="Tienken D."/>
            <person name="Hach P.F."/>
            <person name="Brand A."/>
            <person name="Schubert C.J."/>
            <person name="Kuypers M.M."/>
            <person name="Milucka J."/>
        </authorList>
    </citation>
    <scope>NUCLEOTIDE SEQUENCE [LARGE SCALE GENOMIC DNA]</scope>
    <source>
        <strain evidence="12 13">Zug</strain>
    </source>
</reference>
<protein>
    <recommendedName>
        <fullName evidence="3 11">Shikimate kinase</fullName>
        <shortName evidence="11">SK</shortName>
        <ecNumber evidence="3 11">2.7.1.71</ecNumber>
    </recommendedName>
</protein>
<dbReference type="GO" id="GO:0004765">
    <property type="term" value="F:shikimate kinase activity"/>
    <property type="evidence" value="ECO:0007669"/>
    <property type="project" value="UniProtKB-UniRule"/>
</dbReference>
<comment type="similarity">
    <text evidence="2 11">Belongs to the shikimate kinase family.</text>
</comment>
<evidence type="ECO:0000256" key="3">
    <source>
        <dbReference type="ARBA" id="ARBA00012154"/>
    </source>
</evidence>
<keyword evidence="5 11" id="KW-0808">Transferase</keyword>
<feature type="binding site" evidence="11">
    <location>
        <position position="32"/>
    </location>
    <ligand>
        <name>substrate</name>
    </ligand>
</feature>
<dbReference type="PANTHER" id="PTHR21087:SF16">
    <property type="entry name" value="SHIKIMATE KINASE 1, CHLOROPLASTIC"/>
    <property type="match status" value="1"/>
</dbReference>
<keyword evidence="11" id="KW-0479">Metal-binding</keyword>
<dbReference type="InterPro" id="IPR027417">
    <property type="entry name" value="P-loop_NTPase"/>
</dbReference>
<feature type="binding site" evidence="11">
    <location>
        <position position="14"/>
    </location>
    <ligand>
        <name>Mg(2+)</name>
        <dbReference type="ChEBI" id="CHEBI:18420"/>
    </ligand>
</feature>
<evidence type="ECO:0000256" key="11">
    <source>
        <dbReference type="HAMAP-Rule" id="MF_00109"/>
    </source>
</evidence>
<evidence type="ECO:0000256" key="2">
    <source>
        <dbReference type="ARBA" id="ARBA00006997"/>
    </source>
</evidence>
<evidence type="ECO:0000256" key="7">
    <source>
        <dbReference type="ARBA" id="ARBA00022777"/>
    </source>
</evidence>
<evidence type="ECO:0000256" key="10">
    <source>
        <dbReference type="ARBA" id="ARBA00048567"/>
    </source>
</evidence>
<evidence type="ECO:0000256" key="1">
    <source>
        <dbReference type="ARBA" id="ARBA00004842"/>
    </source>
</evidence>
<comment type="function">
    <text evidence="11">Catalyzes the specific phosphorylation of the 3-hydroxyl group of shikimic acid using ATP as a cosubstrate.</text>
</comment>
<gene>
    <name evidence="11" type="primary">aroK</name>
    <name evidence="12" type="ORF">CLG94_09205</name>
</gene>
<dbReference type="EC" id="2.7.1.71" evidence="3 11"/>